<dbReference type="EMBL" id="JBEPSH010000001">
    <property type="protein sequence ID" value="MET4575340.1"/>
    <property type="molecule type" value="Genomic_DNA"/>
</dbReference>
<proteinExistence type="predicted"/>
<name>A0ABV2Q3P9_9BURK</name>
<comment type="caution">
    <text evidence="2">The sequence shown here is derived from an EMBL/GenBank/DDBJ whole genome shotgun (WGS) entry which is preliminary data.</text>
</comment>
<dbReference type="PANTHER" id="PTHR43812:SF2">
    <property type="entry name" value="FLAVIN REDUCTASE LIKE DOMAIN-CONTAINING PROTEIN"/>
    <property type="match status" value="1"/>
</dbReference>
<dbReference type="Proteomes" id="UP001549320">
    <property type="component" value="Unassembled WGS sequence"/>
</dbReference>
<evidence type="ECO:0000259" key="1">
    <source>
        <dbReference type="SMART" id="SM00903"/>
    </source>
</evidence>
<sequence length="206" mass="22389">MDDHFYSYEPAKGHGLKHDPIASILGPRPIGWISTRSTDGHANLAPYSFFNVFSYQPPIVAFASVGWKDTIRNARDTGEFVVNLATRALAERVNLTSASVPSDIDEFDLAGLAPAPCLHVSAPRVAQSPVALECRVTHLQQLAGANGVKVETWIAFAEVVAVHIASELVRDGVYSTENARPILRAGGPADYFEIGPEALFQMHRPR</sequence>
<accession>A0ABV2Q3P9</accession>
<dbReference type="SMART" id="SM00903">
    <property type="entry name" value="Flavin_Reduct"/>
    <property type="match status" value="1"/>
</dbReference>
<gene>
    <name evidence="2" type="ORF">ABIE13_000437</name>
</gene>
<dbReference type="Gene3D" id="2.30.110.10">
    <property type="entry name" value="Electron Transport, Fmn-binding Protein, Chain A"/>
    <property type="match status" value="1"/>
</dbReference>
<feature type="domain" description="Flavin reductase like" evidence="1">
    <location>
        <begin position="25"/>
        <end position="176"/>
    </location>
</feature>
<dbReference type="SUPFAM" id="SSF50475">
    <property type="entry name" value="FMN-binding split barrel"/>
    <property type="match status" value="1"/>
</dbReference>
<dbReference type="Pfam" id="PF01613">
    <property type="entry name" value="Flavin_Reduct"/>
    <property type="match status" value="1"/>
</dbReference>
<dbReference type="InterPro" id="IPR002563">
    <property type="entry name" value="Flavin_Rdtase-like_dom"/>
</dbReference>
<keyword evidence="3" id="KW-1185">Reference proteome</keyword>
<organism evidence="2 3">
    <name type="scientific">Ottowia thiooxydans</name>
    <dbReference type="NCBI Taxonomy" id="219182"/>
    <lineage>
        <taxon>Bacteria</taxon>
        <taxon>Pseudomonadati</taxon>
        <taxon>Pseudomonadota</taxon>
        <taxon>Betaproteobacteria</taxon>
        <taxon>Burkholderiales</taxon>
        <taxon>Comamonadaceae</taxon>
        <taxon>Ottowia</taxon>
    </lineage>
</organism>
<dbReference type="RefSeq" id="WP_354440718.1">
    <property type="nucleotide sequence ID" value="NZ_JBEPSH010000001.1"/>
</dbReference>
<protein>
    <submittedName>
        <fullName evidence="2">Flavin reductase (DIM6/NTAB) family NADH-FMN oxidoreductase RutF</fullName>
    </submittedName>
</protein>
<evidence type="ECO:0000313" key="2">
    <source>
        <dbReference type="EMBL" id="MET4575340.1"/>
    </source>
</evidence>
<dbReference type="PANTHER" id="PTHR43812">
    <property type="entry name" value="BLR2425 PROTEIN"/>
    <property type="match status" value="1"/>
</dbReference>
<evidence type="ECO:0000313" key="3">
    <source>
        <dbReference type="Proteomes" id="UP001549320"/>
    </source>
</evidence>
<dbReference type="InterPro" id="IPR012349">
    <property type="entry name" value="Split_barrel_FMN-bd"/>
</dbReference>
<reference evidence="2 3" key="1">
    <citation type="submission" date="2024-06" db="EMBL/GenBank/DDBJ databases">
        <title>Sorghum-associated microbial communities from plants grown in Nebraska, USA.</title>
        <authorList>
            <person name="Schachtman D."/>
        </authorList>
    </citation>
    <scope>NUCLEOTIDE SEQUENCE [LARGE SCALE GENOMIC DNA]</scope>
    <source>
        <strain evidence="2 3">2709</strain>
    </source>
</reference>